<dbReference type="GO" id="GO:0000228">
    <property type="term" value="C:nuclear chromosome"/>
    <property type="evidence" value="ECO:0007669"/>
    <property type="project" value="EnsemblFungi"/>
</dbReference>
<dbReference type="GO" id="GO:1990391">
    <property type="term" value="C:DNA repair complex"/>
    <property type="evidence" value="ECO:0007669"/>
    <property type="project" value="EnsemblFungi"/>
</dbReference>
<dbReference type="InterPro" id="IPR007860">
    <property type="entry name" value="DNA_mmatch_repair_MutS_con_dom"/>
</dbReference>
<dbReference type="Pfam" id="PF05188">
    <property type="entry name" value="MutS_II"/>
    <property type="match status" value="1"/>
</dbReference>
<proteinExistence type="inferred from homology"/>
<dbReference type="GO" id="GO:0030983">
    <property type="term" value="F:mismatched DNA binding"/>
    <property type="evidence" value="ECO:0007669"/>
    <property type="project" value="InterPro"/>
</dbReference>
<name>G0WEA2_NAUDC</name>
<dbReference type="InterPro" id="IPR036187">
    <property type="entry name" value="DNA_mismatch_repair_MutS_sf"/>
</dbReference>
<dbReference type="GO" id="GO:0005524">
    <property type="term" value="F:ATP binding"/>
    <property type="evidence" value="ECO:0007669"/>
    <property type="project" value="UniProtKB-KW"/>
</dbReference>
<dbReference type="PANTHER" id="PTHR11361:SF21">
    <property type="entry name" value="MUTS PROTEIN HOMOLOG 4"/>
    <property type="match status" value="1"/>
</dbReference>
<dbReference type="STRING" id="1071378.G0WEA2"/>
<dbReference type="InterPro" id="IPR007861">
    <property type="entry name" value="DNA_mismatch_repair_MutS_clamp"/>
</dbReference>
<dbReference type="GO" id="GO:0007131">
    <property type="term" value="P:reciprocal meiotic recombination"/>
    <property type="evidence" value="ECO:0007669"/>
    <property type="project" value="EnsemblFungi"/>
</dbReference>
<accession>G0WEA2</accession>
<dbReference type="GO" id="GO:0000400">
    <property type="term" value="F:four-way junction DNA binding"/>
    <property type="evidence" value="ECO:0007669"/>
    <property type="project" value="EnsemblFungi"/>
</dbReference>
<dbReference type="SMART" id="SM00534">
    <property type="entry name" value="MUTSac"/>
    <property type="match status" value="1"/>
</dbReference>
<dbReference type="HOGENOM" id="CLU_002472_7_3_1"/>
<reference evidence="7 8" key="1">
    <citation type="journal article" date="2011" name="Proc. Natl. Acad. Sci. U.S.A.">
        <title>Evolutionary erosion of yeast sex chromosomes by mating-type switching accidents.</title>
        <authorList>
            <person name="Gordon J.L."/>
            <person name="Armisen D."/>
            <person name="Proux-Wera E."/>
            <person name="Oheigeartaigh S.S."/>
            <person name="Byrne K.P."/>
            <person name="Wolfe K.H."/>
        </authorList>
    </citation>
    <scope>NUCLEOTIDE SEQUENCE [LARGE SCALE GENOMIC DNA]</scope>
    <source>
        <strain evidence="8">ATCC 10597 / BCRC 20456 / CBS 421 / NBRC 0211 / NRRL Y-12639</strain>
    </source>
</reference>
<gene>
    <name evidence="7" type="primary">NDAI0G03360</name>
    <name evidence="7" type="ordered locus">NDAI_0G03360</name>
</gene>
<dbReference type="PROSITE" id="PS00486">
    <property type="entry name" value="DNA_MISMATCH_REPAIR_2"/>
    <property type="match status" value="1"/>
</dbReference>
<dbReference type="Pfam" id="PF05192">
    <property type="entry name" value="MutS_III"/>
    <property type="match status" value="1"/>
</dbReference>
<dbReference type="Gene3D" id="3.30.420.110">
    <property type="entry name" value="MutS, connector domain"/>
    <property type="match status" value="1"/>
</dbReference>
<dbReference type="OMA" id="KMTMLYK"/>
<evidence type="ECO:0000256" key="5">
    <source>
        <dbReference type="ARBA" id="ARBA00023254"/>
    </source>
</evidence>
<evidence type="ECO:0000259" key="6">
    <source>
        <dbReference type="PROSITE" id="PS00486"/>
    </source>
</evidence>
<dbReference type="Pfam" id="PF00488">
    <property type="entry name" value="MutS_V"/>
    <property type="match status" value="1"/>
</dbReference>
<keyword evidence="5" id="KW-0469">Meiosis</keyword>
<evidence type="ECO:0000256" key="4">
    <source>
        <dbReference type="ARBA" id="ARBA00023125"/>
    </source>
</evidence>
<dbReference type="Pfam" id="PF05190">
    <property type="entry name" value="MutS_IV"/>
    <property type="match status" value="1"/>
</dbReference>
<dbReference type="GO" id="GO:0000403">
    <property type="term" value="F:Y-form DNA binding"/>
    <property type="evidence" value="ECO:0007669"/>
    <property type="project" value="EnsemblFungi"/>
</dbReference>
<evidence type="ECO:0000256" key="1">
    <source>
        <dbReference type="ARBA" id="ARBA00006271"/>
    </source>
</evidence>
<evidence type="ECO:0000256" key="3">
    <source>
        <dbReference type="ARBA" id="ARBA00022840"/>
    </source>
</evidence>
<dbReference type="eggNOG" id="KOG0220">
    <property type="taxonomic scope" value="Eukaryota"/>
</dbReference>
<dbReference type="GeneID" id="11495613"/>
<dbReference type="GO" id="GO:0006298">
    <property type="term" value="P:mismatch repair"/>
    <property type="evidence" value="ECO:0007669"/>
    <property type="project" value="InterPro"/>
</dbReference>
<keyword evidence="8" id="KW-1185">Reference proteome</keyword>
<comment type="similarity">
    <text evidence="1">Belongs to the DNA mismatch repair MutS family.</text>
</comment>
<evidence type="ECO:0000256" key="2">
    <source>
        <dbReference type="ARBA" id="ARBA00022741"/>
    </source>
</evidence>
<keyword evidence="4" id="KW-0238">DNA-binding</keyword>
<dbReference type="SUPFAM" id="SSF53150">
    <property type="entry name" value="DNA repair protein MutS, domain II"/>
    <property type="match status" value="1"/>
</dbReference>
<dbReference type="GO" id="GO:0062037">
    <property type="term" value="F:D-loop DNA binding"/>
    <property type="evidence" value="ECO:0007669"/>
    <property type="project" value="EnsemblFungi"/>
</dbReference>
<dbReference type="InterPro" id="IPR007696">
    <property type="entry name" value="DNA_mismatch_repair_MutS_core"/>
</dbReference>
<dbReference type="InterPro" id="IPR036678">
    <property type="entry name" value="MutS_con_dom_sf"/>
</dbReference>
<protein>
    <recommendedName>
        <fullName evidence="6">DNA mismatch repair proteins mutS family domain-containing protein</fullName>
    </recommendedName>
</protein>
<dbReference type="AlphaFoldDB" id="G0WEA2"/>
<dbReference type="Proteomes" id="UP000000689">
    <property type="component" value="Chromosome 7"/>
</dbReference>
<dbReference type="InterPro" id="IPR045076">
    <property type="entry name" value="MutS"/>
</dbReference>
<dbReference type="InterPro" id="IPR017261">
    <property type="entry name" value="DNA_mismatch_repair_MutS/MSH"/>
</dbReference>
<dbReference type="PANTHER" id="PTHR11361">
    <property type="entry name" value="DNA MISMATCH REPAIR PROTEIN MUTS FAMILY MEMBER"/>
    <property type="match status" value="1"/>
</dbReference>
<dbReference type="EMBL" id="HE580273">
    <property type="protein sequence ID" value="CCD26113.2"/>
    <property type="molecule type" value="Genomic_DNA"/>
</dbReference>
<dbReference type="SUPFAM" id="SSF48334">
    <property type="entry name" value="DNA repair protein MutS, domain III"/>
    <property type="match status" value="1"/>
</dbReference>
<dbReference type="Gene3D" id="3.40.50.300">
    <property type="entry name" value="P-loop containing nucleotide triphosphate hydrolases"/>
    <property type="match status" value="1"/>
</dbReference>
<dbReference type="SMART" id="SM00533">
    <property type="entry name" value="MUTSd"/>
    <property type="match status" value="1"/>
</dbReference>
<dbReference type="SUPFAM" id="SSF52540">
    <property type="entry name" value="P-loop containing nucleoside triphosphate hydrolases"/>
    <property type="match status" value="1"/>
</dbReference>
<dbReference type="KEGG" id="ndi:NDAI_0G03360"/>
<evidence type="ECO:0000313" key="8">
    <source>
        <dbReference type="Proteomes" id="UP000000689"/>
    </source>
</evidence>
<feature type="domain" description="DNA mismatch repair proteins mutS family" evidence="6">
    <location>
        <begin position="721"/>
        <end position="737"/>
    </location>
</feature>
<keyword evidence="3" id="KW-0067">ATP-binding</keyword>
<keyword evidence="2" id="KW-0547">Nucleotide-binding</keyword>
<organism evidence="7 8">
    <name type="scientific">Naumovozyma dairenensis (strain ATCC 10597 / BCRC 20456 / CBS 421 / NBRC 0211 / NRRL Y-12639)</name>
    <name type="common">Saccharomyces dairenensis</name>
    <dbReference type="NCBI Taxonomy" id="1071378"/>
    <lineage>
        <taxon>Eukaryota</taxon>
        <taxon>Fungi</taxon>
        <taxon>Dikarya</taxon>
        <taxon>Ascomycota</taxon>
        <taxon>Saccharomycotina</taxon>
        <taxon>Saccharomycetes</taxon>
        <taxon>Saccharomycetales</taxon>
        <taxon>Saccharomycetaceae</taxon>
        <taxon>Naumovozyma</taxon>
    </lineage>
</organism>
<dbReference type="InterPro" id="IPR000432">
    <property type="entry name" value="DNA_mismatch_repair_MutS_C"/>
</dbReference>
<dbReference type="RefSeq" id="XP_003671356.2">
    <property type="nucleotide sequence ID" value="XM_003671308.2"/>
</dbReference>
<evidence type="ECO:0000313" key="7">
    <source>
        <dbReference type="EMBL" id="CCD26113.2"/>
    </source>
</evidence>
<dbReference type="InterPro" id="IPR027417">
    <property type="entry name" value="P-loop_NTPase"/>
</dbReference>
<dbReference type="PIRSF" id="PIRSF037677">
    <property type="entry name" value="DNA_mis_repair_Msh6"/>
    <property type="match status" value="1"/>
</dbReference>
<dbReference type="GO" id="GO:0140664">
    <property type="term" value="F:ATP-dependent DNA damage sensor activity"/>
    <property type="evidence" value="ECO:0007669"/>
    <property type="project" value="InterPro"/>
</dbReference>
<dbReference type="GO" id="GO:0062128">
    <property type="term" value="C:MutSgamma complex"/>
    <property type="evidence" value="ECO:0007669"/>
    <property type="project" value="EnsemblFungi"/>
</dbReference>
<dbReference type="OrthoDB" id="276261at2759"/>
<sequence>MDSSDLSTFVSAHYFSTSKESRSTKSSGIATSAHLQQFSIQRQQQSRLSPKRSLPWIDRSFVKSKKPSTCNRQPYFSIVQSHPNSLLPTCYSSNAQSYSTGTTTRTVTRTSGPERILCCLYEIPKEVETRVGLCFLNYSTGKMILSDFMDSQIFIRTVHKIQIHQPTELLLPSSSLSPNVSKLATILKFNISETVKISEASSKFFDPHEGLAAISKYAIKDKDDTEEHVRIVEELIDKTFALSATAASIKYTDELVNKSSNTLSKFKNLRISYEGTENTMLIDPKTSTGLELVENKIDKNGLSFWKFLNTTSTKMGARSLRNNILQPLTDKSSILMRLDVIKELQKDKDFLISIRREMKLYQDLDKLFSKLLSVNHAAIKPEQKINYILLLKDSISITLTLKKLLEEVNLESQLLQEAKKIFNNTSILEIENDINEYINEDSVWASSCLELKNQQSYAVKGGANGLLGVSRQLYRSSVDSITDEIEELSKKYDLPIDYNFDSFRGFYLKIKKQAFPELNEVPNIFINVVSKKNFIECTTMDILKENAKLKEIISEISMLSEQAIHELLDKIAKNISVLFMISEAVSILDLLCCFAHNSLKHNYCIPKFSSNLILKEARHPILETQTKNFVPNDITNTKNTSSVQIITGCNGSGKSVYLRQIALLSIMAQMGSPVPATGACFPIFSKLHARVCNDPMEMSSSTFSFEMKEMAYFLDDMDDTTLLILDELGRGSSIGDGFSISLAITEYLIQKKSNVFLSTHFKDIPAILTSKPNVVHLHMQSQLQWDNSMKMLYHVGNEVDDIENIGIKLVSKYFDPDIVTKAYAFSSVLKAAEEKATNGSLLGEEKEKEKSGLTS</sequence>
<dbReference type="Gene3D" id="1.10.1420.10">
    <property type="match status" value="2"/>
</dbReference>